<keyword evidence="4" id="KW-1185">Reference proteome</keyword>
<gene>
    <name evidence="3" type="ORF">LMG31506_04727</name>
</gene>
<feature type="chain" id="PRO_5037587633" evidence="2">
    <location>
        <begin position="20"/>
        <end position="89"/>
    </location>
</feature>
<proteinExistence type="predicted"/>
<dbReference type="AlphaFoldDB" id="A0A916IWP2"/>
<evidence type="ECO:0000256" key="1">
    <source>
        <dbReference type="SAM" id="MobiDB-lite"/>
    </source>
</evidence>
<dbReference type="EMBL" id="CAJPUY010000019">
    <property type="protein sequence ID" value="CAG2153032.1"/>
    <property type="molecule type" value="Genomic_DNA"/>
</dbReference>
<comment type="caution">
    <text evidence="3">The sequence shown here is derived from an EMBL/GenBank/DDBJ whole genome shotgun (WGS) entry which is preliminary data.</text>
</comment>
<evidence type="ECO:0000313" key="4">
    <source>
        <dbReference type="Proteomes" id="UP000672934"/>
    </source>
</evidence>
<protein>
    <submittedName>
        <fullName evidence="3">Uncharacterized protein</fullName>
    </submittedName>
</protein>
<evidence type="ECO:0000256" key="2">
    <source>
        <dbReference type="SAM" id="SignalP"/>
    </source>
</evidence>
<dbReference type="Proteomes" id="UP000672934">
    <property type="component" value="Unassembled WGS sequence"/>
</dbReference>
<accession>A0A916IWP2</accession>
<keyword evidence="2" id="KW-0732">Signal</keyword>
<sequence length="89" mass="9267">MGRMRVLGLVASAATLWCAGGNALGQQVVGGMGEPIHLGAFGTHSDSPLARRNPAEKPSARARRARNAEMTGAPARQATTPTLPGRHLR</sequence>
<feature type="signal peptide" evidence="2">
    <location>
        <begin position="1"/>
        <end position="19"/>
    </location>
</feature>
<reference evidence="3" key="1">
    <citation type="submission" date="2021-03" db="EMBL/GenBank/DDBJ databases">
        <authorList>
            <person name="Peeters C."/>
        </authorList>
    </citation>
    <scope>NUCLEOTIDE SEQUENCE</scope>
    <source>
        <strain evidence="3">LMG 31506</strain>
    </source>
</reference>
<evidence type="ECO:0000313" key="3">
    <source>
        <dbReference type="EMBL" id="CAG2153032.1"/>
    </source>
</evidence>
<organism evidence="3 4">
    <name type="scientific">Cupriavidus yeoncheonensis</name>
    <dbReference type="NCBI Taxonomy" id="1462994"/>
    <lineage>
        <taxon>Bacteria</taxon>
        <taxon>Pseudomonadati</taxon>
        <taxon>Pseudomonadota</taxon>
        <taxon>Betaproteobacteria</taxon>
        <taxon>Burkholderiales</taxon>
        <taxon>Burkholderiaceae</taxon>
        <taxon>Cupriavidus</taxon>
    </lineage>
</organism>
<feature type="region of interest" description="Disordered" evidence="1">
    <location>
        <begin position="39"/>
        <end position="89"/>
    </location>
</feature>
<name>A0A916IWP2_9BURK</name>